<feature type="domain" description="EAL" evidence="3">
    <location>
        <begin position="316"/>
        <end position="570"/>
    </location>
</feature>
<dbReference type="InterPro" id="IPR000160">
    <property type="entry name" value="GGDEF_dom"/>
</dbReference>
<dbReference type="PANTHER" id="PTHR44757:SF2">
    <property type="entry name" value="BIOFILM ARCHITECTURE MAINTENANCE PROTEIN MBAA"/>
    <property type="match status" value="1"/>
</dbReference>
<dbReference type="InterPro" id="IPR011006">
    <property type="entry name" value="CheY-like_superfamily"/>
</dbReference>
<dbReference type="CDD" id="cd01949">
    <property type="entry name" value="GGDEF"/>
    <property type="match status" value="1"/>
</dbReference>
<dbReference type="Pfam" id="PF00072">
    <property type="entry name" value="Response_reg"/>
    <property type="match status" value="1"/>
</dbReference>
<dbReference type="SUPFAM" id="SSF52172">
    <property type="entry name" value="CheY-like"/>
    <property type="match status" value="1"/>
</dbReference>
<dbReference type="NCBIfam" id="TIGR00254">
    <property type="entry name" value="GGDEF"/>
    <property type="match status" value="1"/>
</dbReference>
<feature type="modified residue" description="4-aspartylphosphate" evidence="1">
    <location>
        <position position="60"/>
    </location>
</feature>
<feature type="domain" description="Response regulatory" evidence="2">
    <location>
        <begin position="9"/>
        <end position="126"/>
    </location>
</feature>
<dbReference type="EMBL" id="JBEWLZ010000004">
    <property type="protein sequence ID" value="MET1489857.1"/>
    <property type="molecule type" value="Genomic_DNA"/>
</dbReference>
<dbReference type="RefSeq" id="WP_353978378.1">
    <property type="nucleotide sequence ID" value="NZ_JBEWLZ010000004.1"/>
</dbReference>
<dbReference type="Proteomes" id="UP001548590">
    <property type="component" value="Unassembled WGS sequence"/>
</dbReference>
<evidence type="ECO:0000259" key="4">
    <source>
        <dbReference type="PROSITE" id="PS50887"/>
    </source>
</evidence>
<dbReference type="SMART" id="SM00448">
    <property type="entry name" value="REC"/>
    <property type="match status" value="1"/>
</dbReference>
<evidence type="ECO:0000256" key="1">
    <source>
        <dbReference type="PROSITE-ProRule" id="PRU00169"/>
    </source>
</evidence>
<evidence type="ECO:0000259" key="3">
    <source>
        <dbReference type="PROSITE" id="PS50883"/>
    </source>
</evidence>
<dbReference type="InterPro" id="IPR001789">
    <property type="entry name" value="Sig_transdc_resp-reg_receiver"/>
</dbReference>
<evidence type="ECO:0000259" key="2">
    <source>
        <dbReference type="PROSITE" id="PS50110"/>
    </source>
</evidence>
<name>A0ABV2CQV9_9RHOO</name>
<dbReference type="CDD" id="cd01948">
    <property type="entry name" value="EAL"/>
    <property type="match status" value="1"/>
</dbReference>
<dbReference type="PROSITE" id="PS50110">
    <property type="entry name" value="RESPONSE_REGULATORY"/>
    <property type="match status" value="1"/>
</dbReference>
<dbReference type="PANTHER" id="PTHR44757">
    <property type="entry name" value="DIGUANYLATE CYCLASE DGCP"/>
    <property type="match status" value="1"/>
</dbReference>
<dbReference type="InterPro" id="IPR035919">
    <property type="entry name" value="EAL_sf"/>
</dbReference>
<dbReference type="Pfam" id="PF00563">
    <property type="entry name" value="EAL"/>
    <property type="match status" value="1"/>
</dbReference>
<comment type="caution">
    <text evidence="5">The sequence shown here is derived from an EMBL/GenBank/DDBJ whole genome shotgun (WGS) entry which is preliminary data.</text>
</comment>
<dbReference type="InterPro" id="IPR052155">
    <property type="entry name" value="Biofilm_reg_signaling"/>
</dbReference>
<dbReference type="Gene3D" id="3.40.50.2300">
    <property type="match status" value="1"/>
</dbReference>
<dbReference type="PROSITE" id="PS50887">
    <property type="entry name" value="GGDEF"/>
    <property type="match status" value="1"/>
</dbReference>
<dbReference type="SUPFAM" id="SSF55073">
    <property type="entry name" value="Nucleotide cyclase"/>
    <property type="match status" value="1"/>
</dbReference>
<accession>A0ABV2CQV9</accession>
<dbReference type="InterPro" id="IPR043128">
    <property type="entry name" value="Rev_trsase/Diguanyl_cyclase"/>
</dbReference>
<feature type="domain" description="GGDEF" evidence="4">
    <location>
        <begin position="170"/>
        <end position="307"/>
    </location>
</feature>
<gene>
    <name evidence="5" type="ORF">ABVT11_08465</name>
</gene>
<dbReference type="CDD" id="cd00156">
    <property type="entry name" value="REC"/>
    <property type="match status" value="1"/>
</dbReference>
<sequence length="575" mass="63866">MGSPESGLHLLIVDDDDVDRERVRRMLLSSDPTMHVAEASGPADTMDLLRRQPFDCMIVDYRLGHLTGLELLDQVRAVVPRFCATIMVTGLGDEEIAGAAVRAGISDYLTKGQLDNGRLMQSVTGAMHRAALEKRLHDMAYYDALTTLASRTLLVDRLQQVINRYTRESLVSALAYIDLDNFKPINDTWGHAAGDKVLIRVAERLTHALRVTDTAARLGGDEFALLLTDMHDLVSCEIMLGRISRILCEPITLEVDAGSVSVSVTASIGVALIQDSQTTADTVIRHADHMMYKVKNSGRKGILFFDPQAESSLLSIHHQLDEVSRALERDEFELYYQPQINLLSGDVIGVEALIRWHHPERGLLAPESFWQALHSEKFSRVLGKWVIEQALDRIEAWRVEGLRLTVGVNISVHHLLHPDFCADLRTALQSHPHIPPACLDLEILETAAIDDMNRAVDTLRECKALGLTIALDDFGTGYSSLTHLKRLPADRLKIDKSFVINMLTDPDDQAIVVAVTSLAQAFQRKVIAEGVESAEHIRRLVDIGCLLGQGYGIARPMPAGEILAWIEQRRHNPPI</sequence>
<organism evidence="5 6">
    <name type="scientific">Uliginosibacterium paludis</name>
    <dbReference type="NCBI Taxonomy" id="1615952"/>
    <lineage>
        <taxon>Bacteria</taxon>
        <taxon>Pseudomonadati</taxon>
        <taxon>Pseudomonadota</taxon>
        <taxon>Betaproteobacteria</taxon>
        <taxon>Rhodocyclales</taxon>
        <taxon>Zoogloeaceae</taxon>
        <taxon>Uliginosibacterium</taxon>
    </lineage>
</organism>
<dbReference type="InterPro" id="IPR029787">
    <property type="entry name" value="Nucleotide_cyclase"/>
</dbReference>
<dbReference type="Gene3D" id="3.30.70.270">
    <property type="match status" value="1"/>
</dbReference>
<dbReference type="SMART" id="SM00267">
    <property type="entry name" value="GGDEF"/>
    <property type="match status" value="1"/>
</dbReference>
<dbReference type="Pfam" id="PF00990">
    <property type="entry name" value="GGDEF"/>
    <property type="match status" value="1"/>
</dbReference>
<dbReference type="InterPro" id="IPR001633">
    <property type="entry name" value="EAL_dom"/>
</dbReference>
<protein>
    <submittedName>
        <fullName evidence="5">EAL domain-containing protein</fullName>
    </submittedName>
</protein>
<keyword evidence="6" id="KW-1185">Reference proteome</keyword>
<dbReference type="SMART" id="SM00052">
    <property type="entry name" value="EAL"/>
    <property type="match status" value="1"/>
</dbReference>
<evidence type="ECO:0000313" key="6">
    <source>
        <dbReference type="Proteomes" id="UP001548590"/>
    </source>
</evidence>
<keyword evidence="1" id="KW-0597">Phosphoprotein</keyword>
<dbReference type="PROSITE" id="PS50883">
    <property type="entry name" value="EAL"/>
    <property type="match status" value="1"/>
</dbReference>
<dbReference type="Gene3D" id="3.20.20.450">
    <property type="entry name" value="EAL domain"/>
    <property type="match status" value="1"/>
</dbReference>
<dbReference type="SUPFAM" id="SSF141868">
    <property type="entry name" value="EAL domain-like"/>
    <property type="match status" value="1"/>
</dbReference>
<proteinExistence type="predicted"/>
<reference evidence="5 6" key="1">
    <citation type="submission" date="2024-07" db="EMBL/GenBank/DDBJ databases">
        <title>Uliginosibacterium paludis KCTC:42655.</title>
        <authorList>
            <person name="Kim M.K."/>
        </authorList>
    </citation>
    <scope>NUCLEOTIDE SEQUENCE [LARGE SCALE GENOMIC DNA]</scope>
    <source>
        <strain evidence="5 6">KCTC 42655</strain>
    </source>
</reference>
<evidence type="ECO:0000313" key="5">
    <source>
        <dbReference type="EMBL" id="MET1489857.1"/>
    </source>
</evidence>